<dbReference type="Pfam" id="PF09587">
    <property type="entry name" value="PGA_cap"/>
    <property type="match status" value="1"/>
</dbReference>
<proteinExistence type="inferred from homology"/>
<dbReference type="SUPFAM" id="SSF56300">
    <property type="entry name" value="Metallo-dependent phosphatases"/>
    <property type="match status" value="1"/>
</dbReference>
<dbReference type="InterPro" id="IPR029052">
    <property type="entry name" value="Metallo-depent_PP-like"/>
</dbReference>
<dbReference type="AlphaFoldDB" id="A0A0X8GZU5"/>
<evidence type="ECO:0000259" key="4">
    <source>
        <dbReference type="SMART" id="SM00854"/>
    </source>
</evidence>
<keyword evidence="6" id="KW-1185">Reference proteome</keyword>
<evidence type="ECO:0000313" key="6">
    <source>
        <dbReference type="Proteomes" id="UP000063781"/>
    </source>
</evidence>
<gene>
    <name evidence="5" type="ORF">AOC36_05700</name>
</gene>
<evidence type="ECO:0000256" key="2">
    <source>
        <dbReference type="SAM" id="MobiDB-lite"/>
    </source>
</evidence>
<feature type="compositionally biased region" description="Pro residues" evidence="2">
    <location>
        <begin position="40"/>
        <end position="50"/>
    </location>
</feature>
<evidence type="ECO:0000256" key="3">
    <source>
        <dbReference type="SAM" id="Phobius"/>
    </source>
</evidence>
<organism evidence="5 6">
    <name type="scientific">Erysipelothrix larvae</name>
    <dbReference type="NCBI Taxonomy" id="1514105"/>
    <lineage>
        <taxon>Bacteria</taxon>
        <taxon>Bacillati</taxon>
        <taxon>Bacillota</taxon>
        <taxon>Erysipelotrichia</taxon>
        <taxon>Erysipelotrichales</taxon>
        <taxon>Erysipelotrichaceae</taxon>
        <taxon>Erysipelothrix</taxon>
    </lineage>
</organism>
<dbReference type="InterPro" id="IPR052169">
    <property type="entry name" value="CW_Biosynth-Accessory"/>
</dbReference>
<dbReference type="Gene3D" id="3.60.21.10">
    <property type="match status" value="1"/>
</dbReference>
<dbReference type="OrthoDB" id="9810906at2"/>
<feature type="domain" description="Capsule synthesis protein CapA" evidence="4">
    <location>
        <begin position="59"/>
        <end position="296"/>
    </location>
</feature>
<dbReference type="Proteomes" id="UP000063781">
    <property type="component" value="Chromosome"/>
</dbReference>
<accession>A0A0X8GZU5</accession>
<dbReference type="EMBL" id="CP013213">
    <property type="protein sequence ID" value="AMC93490.1"/>
    <property type="molecule type" value="Genomic_DNA"/>
</dbReference>
<dbReference type="STRING" id="1514105.AOC36_05700"/>
<keyword evidence="3" id="KW-1133">Transmembrane helix</keyword>
<dbReference type="KEGG" id="erl:AOC36_05700"/>
<comment type="similarity">
    <text evidence="1">Belongs to the CapA family.</text>
</comment>
<name>A0A0X8GZU5_9FIRM</name>
<dbReference type="PANTHER" id="PTHR33393">
    <property type="entry name" value="POLYGLUTAMINE SYNTHESIS ACCESSORY PROTEIN RV0574C-RELATED"/>
    <property type="match status" value="1"/>
</dbReference>
<evidence type="ECO:0000256" key="1">
    <source>
        <dbReference type="ARBA" id="ARBA00005662"/>
    </source>
</evidence>
<sequence>MKQRNRWLLPILAILIVVFGGSLTYIALNKNKQPDIVKPTPDPTPEPTPDPVDKVTSVDVLTLGDLLYHQSFLGDPSVDAFSLNFKHMTSYFDASDLVIGNYETTTNPNMQYQGYPLLNTPKEAITAIKNAGIDVLNTNNNHSMDSRLEGVKTTLEHIRAEGLKTVGTNLAGEDKRLDLEINEIKIGILSYSFGYNGFEANLTHEEMTTLLSVIDEGLMKSQIAESKAKNDATLVIMHWGVEYQINANSNQKALAQKLAEWGVDVVIGGHPHVVQETEMIDNTYVIYSLGNFVSNQRYESLKSEPEVTDAYETERGLVAGFTITKDHQSGKVTIDNKTYIPTWVNRYEINGNRYYEVIPTEDYIADSSKFDHITSDLDTRIRKTQQIIMDRVSGS</sequence>
<dbReference type="InterPro" id="IPR019079">
    <property type="entry name" value="Capsule_synth_CapA"/>
</dbReference>
<reference evidence="5 6" key="1">
    <citation type="submission" date="2015-10" db="EMBL/GenBank/DDBJ databases">
        <title>Erysipelothrix larvae sp. LV19 isolated from the larval gut of the rhinoceros beetle, Trypoxylus dichotomus.</title>
        <authorList>
            <person name="Lim S."/>
            <person name="Kim B.-C."/>
        </authorList>
    </citation>
    <scope>NUCLEOTIDE SEQUENCE [LARGE SCALE GENOMIC DNA]</scope>
    <source>
        <strain evidence="5 6">LV19</strain>
    </source>
</reference>
<keyword evidence="3" id="KW-0472">Membrane</keyword>
<dbReference type="RefSeq" id="WP_067632328.1">
    <property type="nucleotide sequence ID" value="NZ_CP013213.1"/>
</dbReference>
<feature type="region of interest" description="Disordered" evidence="2">
    <location>
        <begin position="34"/>
        <end position="53"/>
    </location>
</feature>
<keyword evidence="3" id="KW-0812">Transmembrane</keyword>
<evidence type="ECO:0000313" key="5">
    <source>
        <dbReference type="EMBL" id="AMC93490.1"/>
    </source>
</evidence>
<dbReference type="CDD" id="cd07381">
    <property type="entry name" value="MPP_CapA"/>
    <property type="match status" value="1"/>
</dbReference>
<dbReference type="PANTHER" id="PTHR33393:SF12">
    <property type="entry name" value="CAPSULE BIOSYNTHESIS PROTEIN CAPA"/>
    <property type="match status" value="1"/>
</dbReference>
<protein>
    <recommendedName>
        <fullName evidence="4">Capsule synthesis protein CapA domain-containing protein</fullName>
    </recommendedName>
</protein>
<dbReference type="SMART" id="SM00854">
    <property type="entry name" value="PGA_cap"/>
    <property type="match status" value="1"/>
</dbReference>
<feature type="transmembrane region" description="Helical" evidence="3">
    <location>
        <begin position="7"/>
        <end position="28"/>
    </location>
</feature>